<dbReference type="RefSeq" id="WP_283434414.1">
    <property type="nucleotide sequence ID" value="NZ_FXUG01000014.1"/>
</dbReference>
<name>A0ABY1QJI2_9BACT</name>
<organism evidence="1 2">
    <name type="scientific">Neorhodopirellula lusitana</name>
    <dbReference type="NCBI Taxonomy" id="445327"/>
    <lineage>
        <taxon>Bacteria</taxon>
        <taxon>Pseudomonadati</taxon>
        <taxon>Planctomycetota</taxon>
        <taxon>Planctomycetia</taxon>
        <taxon>Pirellulales</taxon>
        <taxon>Pirellulaceae</taxon>
        <taxon>Neorhodopirellula</taxon>
    </lineage>
</organism>
<dbReference type="PANTHER" id="PTHR43737">
    <property type="entry name" value="BLL7424 PROTEIN"/>
    <property type="match status" value="1"/>
</dbReference>
<evidence type="ECO:0000313" key="2">
    <source>
        <dbReference type="Proteomes" id="UP001158067"/>
    </source>
</evidence>
<sequence>MNRPQSNSRVNVVDSPRCVGEELQPFQSRRSFLSQFGQGLGGIALASLLNPEASGATADVARLDGLQTGGVIKKLHHPPKAKRVIYLFQSGAPSQMDMFDYKPRLNKDHGKELPASVRMGQRLTGMSGFQSSLPLVGSPFKFSQHGESGAWMSDLIPHTAGIADDLCIVKSAYTEAINHGPGVTMMQSGSQFPGRPSMGAWMHFGLGSENEDLPAYVVMVSSDRGGQPLASSLWGSGFLPGKYDGVELRASKDAVLYLNSPDGVSRGSRRNALDHLQKLQQMELQRTSDPELETRISQYEMAFRMQMSIPEVTNIDDEPESTFKLYGEDARKPGTYAANCLRARRLAEKGVRFIQLFQPGWDHHSGLAGQIKNSCRKTDQASAALVQDLKNRGMLDDTLVIWGGEFGRTSYCQGKLTPESFGRDHHPRCFSMWMAGGGVRPGYSHGETDEYSYNLVSGGVHVHDLHATIMNQMGIDHERLTYKYQGRHFRLTDVHGHVVKELLL</sequence>
<reference evidence="1 2" key="1">
    <citation type="submission" date="2017-05" db="EMBL/GenBank/DDBJ databases">
        <authorList>
            <person name="Varghese N."/>
            <person name="Submissions S."/>
        </authorList>
    </citation>
    <scope>NUCLEOTIDE SEQUENCE [LARGE SCALE GENOMIC DNA]</scope>
    <source>
        <strain evidence="1 2">DSM 25457</strain>
    </source>
</reference>
<dbReference type="EMBL" id="FXUG01000014">
    <property type="protein sequence ID" value="SMP71287.1"/>
    <property type="molecule type" value="Genomic_DNA"/>
</dbReference>
<dbReference type="InterPro" id="IPR010869">
    <property type="entry name" value="DUF1501"/>
</dbReference>
<evidence type="ECO:0008006" key="3">
    <source>
        <dbReference type="Google" id="ProtNLM"/>
    </source>
</evidence>
<dbReference type="InterPro" id="IPR006311">
    <property type="entry name" value="TAT_signal"/>
</dbReference>
<proteinExistence type="predicted"/>
<keyword evidence="2" id="KW-1185">Reference proteome</keyword>
<dbReference type="Pfam" id="PF07394">
    <property type="entry name" value="DUF1501"/>
    <property type="match status" value="1"/>
</dbReference>
<dbReference type="Proteomes" id="UP001158067">
    <property type="component" value="Unassembled WGS sequence"/>
</dbReference>
<dbReference type="SUPFAM" id="SSF53649">
    <property type="entry name" value="Alkaline phosphatase-like"/>
    <property type="match status" value="1"/>
</dbReference>
<comment type="caution">
    <text evidence="1">The sequence shown here is derived from an EMBL/GenBank/DDBJ whole genome shotgun (WGS) entry which is preliminary data.</text>
</comment>
<gene>
    <name evidence="1" type="ORF">SAMN06265222_11417</name>
</gene>
<protein>
    <recommendedName>
        <fullName evidence="3">Sulfatase</fullName>
    </recommendedName>
</protein>
<dbReference type="PROSITE" id="PS51318">
    <property type="entry name" value="TAT"/>
    <property type="match status" value="1"/>
</dbReference>
<evidence type="ECO:0000313" key="1">
    <source>
        <dbReference type="EMBL" id="SMP71287.1"/>
    </source>
</evidence>
<accession>A0ABY1QJI2</accession>
<dbReference type="InterPro" id="IPR017850">
    <property type="entry name" value="Alkaline_phosphatase_core_sf"/>
</dbReference>
<dbReference type="PANTHER" id="PTHR43737:SF1">
    <property type="entry name" value="DUF1501 DOMAIN-CONTAINING PROTEIN"/>
    <property type="match status" value="1"/>
</dbReference>